<sequence>MKFKLLPMLLAVTLAGTAFAQVKPEDAIKFRQSGYGFMAWNMQRIKMNVEGGNYNKDEVIKAANAIQAIANSGMGALYLPGTDKGKGWEETRAKANVWTDKEKLGKVAMAFNKEANEMAKVAATGDAGAVEEQLGKLGGTCKGCHDDFKAKR</sequence>
<dbReference type="InterPro" id="IPR010980">
    <property type="entry name" value="Cyt_c/b562"/>
</dbReference>
<evidence type="ECO:0000256" key="2">
    <source>
        <dbReference type="ARBA" id="ARBA00022617"/>
    </source>
</evidence>
<keyword evidence="2 7" id="KW-0349">Heme</keyword>
<evidence type="ECO:0000256" key="4">
    <source>
        <dbReference type="ARBA" id="ARBA00022982"/>
    </source>
</evidence>
<dbReference type="PRINTS" id="PR00608">
    <property type="entry name" value="CYTCHROMECII"/>
</dbReference>
<dbReference type="GO" id="GO:0005506">
    <property type="term" value="F:iron ion binding"/>
    <property type="evidence" value="ECO:0007669"/>
    <property type="project" value="InterPro"/>
</dbReference>
<proteinExistence type="predicted"/>
<dbReference type="InterPro" id="IPR012127">
    <property type="entry name" value="Cyt_c_prime"/>
</dbReference>
<evidence type="ECO:0000256" key="5">
    <source>
        <dbReference type="ARBA" id="ARBA00023004"/>
    </source>
</evidence>
<gene>
    <name evidence="9" type="ordered locus">Daro_3283</name>
</gene>
<dbReference type="Gene3D" id="1.20.120.10">
    <property type="entry name" value="Cytochrome c/b562"/>
    <property type="match status" value="1"/>
</dbReference>
<dbReference type="GO" id="GO:0022900">
    <property type="term" value="P:electron transport chain"/>
    <property type="evidence" value="ECO:0007669"/>
    <property type="project" value="InterPro"/>
</dbReference>
<dbReference type="SUPFAM" id="SSF47175">
    <property type="entry name" value="Cytochromes"/>
    <property type="match status" value="1"/>
</dbReference>
<evidence type="ECO:0000256" key="7">
    <source>
        <dbReference type="PIRSR" id="PIRSR000027-2"/>
    </source>
</evidence>
<feature type="binding site" description="axial binding residue" evidence="6">
    <location>
        <position position="145"/>
    </location>
    <ligand>
        <name>heme c</name>
        <dbReference type="ChEBI" id="CHEBI:61717"/>
    </ligand>
    <ligandPart>
        <name>Fe</name>
        <dbReference type="ChEBI" id="CHEBI:18248"/>
    </ligandPart>
</feature>
<evidence type="ECO:0000256" key="1">
    <source>
        <dbReference type="ARBA" id="ARBA00022448"/>
    </source>
</evidence>
<evidence type="ECO:0000256" key="6">
    <source>
        <dbReference type="PIRSR" id="PIRSR000027-1"/>
    </source>
</evidence>
<dbReference type="Pfam" id="PF01322">
    <property type="entry name" value="Cytochrom_C_2"/>
    <property type="match status" value="1"/>
</dbReference>
<feature type="binding site" description="covalent" evidence="7">
    <location>
        <position position="144"/>
    </location>
    <ligand>
        <name>heme c</name>
        <dbReference type="ChEBI" id="CHEBI:61717"/>
    </ligand>
</feature>
<dbReference type="GO" id="GO:0042597">
    <property type="term" value="C:periplasmic space"/>
    <property type="evidence" value="ECO:0007669"/>
    <property type="project" value="InterPro"/>
</dbReference>
<name>Q47AW8_DECAR</name>
<organism evidence="9">
    <name type="scientific">Dechloromonas aromatica (strain RCB)</name>
    <dbReference type="NCBI Taxonomy" id="159087"/>
    <lineage>
        <taxon>Bacteria</taxon>
        <taxon>Pseudomonadati</taxon>
        <taxon>Pseudomonadota</taxon>
        <taxon>Betaproteobacteria</taxon>
        <taxon>Rhodocyclales</taxon>
        <taxon>Azonexaceae</taxon>
        <taxon>Dechloromonas</taxon>
    </lineage>
</organism>
<dbReference type="KEGG" id="dar:Daro_3283"/>
<dbReference type="AlphaFoldDB" id="Q47AW8"/>
<dbReference type="eggNOG" id="COG3909">
    <property type="taxonomic scope" value="Bacteria"/>
</dbReference>
<feature type="signal peptide" evidence="8">
    <location>
        <begin position="1"/>
        <end position="20"/>
    </location>
</feature>
<evidence type="ECO:0000313" key="9">
    <source>
        <dbReference type="EMBL" id="AAZ48013.1"/>
    </source>
</evidence>
<feature type="binding site" description="covalent" evidence="7">
    <location>
        <position position="141"/>
    </location>
    <ligand>
        <name>heme c</name>
        <dbReference type="ChEBI" id="CHEBI:61717"/>
    </ligand>
</feature>
<dbReference type="STRING" id="159087.Daro_3283"/>
<keyword evidence="4" id="KW-0249">Electron transport</keyword>
<evidence type="ECO:0000256" key="3">
    <source>
        <dbReference type="ARBA" id="ARBA00022723"/>
    </source>
</evidence>
<accession>Q47AW8</accession>
<dbReference type="HOGENOM" id="CLU_106713_4_0_4"/>
<dbReference type="GO" id="GO:0020037">
    <property type="term" value="F:heme binding"/>
    <property type="evidence" value="ECO:0007669"/>
    <property type="project" value="InterPro"/>
</dbReference>
<comment type="PTM">
    <text evidence="7">Binds 1 heme group per subunit.</text>
</comment>
<dbReference type="InterPro" id="IPR015984">
    <property type="entry name" value="Cyt_c_prime_subgr"/>
</dbReference>
<protein>
    <submittedName>
        <fullName evidence="9">Cytochrome c, class II</fullName>
    </submittedName>
</protein>
<dbReference type="PROSITE" id="PS51009">
    <property type="entry name" value="CYTCII"/>
    <property type="match status" value="1"/>
</dbReference>
<keyword evidence="5 6" id="KW-0408">Iron</keyword>
<evidence type="ECO:0000256" key="8">
    <source>
        <dbReference type="SAM" id="SignalP"/>
    </source>
</evidence>
<dbReference type="EMBL" id="CP000089">
    <property type="protein sequence ID" value="AAZ48013.1"/>
    <property type="molecule type" value="Genomic_DNA"/>
</dbReference>
<feature type="chain" id="PRO_5004233283" evidence="8">
    <location>
        <begin position="21"/>
        <end position="152"/>
    </location>
</feature>
<reference evidence="9" key="1">
    <citation type="submission" date="2005-08" db="EMBL/GenBank/DDBJ databases">
        <title>Complete sequence of Dechloromonas aromatica RCB.</title>
        <authorList>
            <person name="Salinero K.K."/>
            <person name="Copeland A."/>
            <person name="Lucas S."/>
            <person name="Lapidus A."/>
            <person name="Barry K."/>
            <person name="Detter J.C."/>
            <person name="Glavina T."/>
            <person name="Hammon N."/>
            <person name="Israni S."/>
            <person name="Pitluck S."/>
            <person name="Di Bartolo G."/>
            <person name="Trong S."/>
            <person name="Schmutz J."/>
            <person name="Larimer F."/>
            <person name="Land M."/>
            <person name="Ivanova N."/>
            <person name="Richardson P."/>
        </authorList>
    </citation>
    <scope>NUCLEOTIDE SEQUENCE</scope>
    <source>
        <strain evidence="9">RCB</strain>
    </source>
</reference>
<dbReference type="OrthoDB" id="5520910at2"/>
<dbReference type="PIRSF" id="PIRSF000027">
    <property type="entry name" value="Cytc_c_prime"/>
    <property type="match status" value="1"/>
</dbReference>
<keyword evidence="1" id="KW-0813">Transport</keyword>
<dbReference type="GO" id="GO:0009055">
    <property type="term" value="F:electron transfer activity"/>
    <property type="evidence" value="ECO:0007669"/>
    <property type="project" value="InterPro"/>
</dbReference>
<dbReference type="InterPro" id="IPR002321">
    <property type="entry name" value="Cyt_c_II"/>
</dbReference>
<keyword evidence="3 6" id="KW-0479">Metal-binding</keyword>
<keyword evidence="8" id="KW-0732">Signal</keyword>